<gene>
    <name evidence="1" type="ORF">FQN05_12090</name>
</gene>
<comment type="caution">
    <text evidence="1">The sequence shown here is derived from an EMBL/GenBank/DDBJ whole genome shotgun (WGS) entry which is preliminary data.</text>
</comment>
<proteinExistence type="predicted"/>
<evidence type="ECO:0000313" key="1">
    <source>
        <dbReference type="EMBL" id="TVU81053.1"/>
    </source>
</evidence>
<dbReference type="EMBL" id="VMTX01000021">
    <property type="protein sequence ID" value="TVU81053.1"/>
    <property type="molecule type" value="Genomic_DNA"/>
</dbReference>
<evidence type="ECO:0000313" key="2">
    <source>
        <dbReference type="Proteomes" id="UP000320648"/>
    </source>
</evidence>
<protein>
    <submittedName>
        <fullName evidence="1">Pseudouridine synthase</fullName>
    </submittedName>
</protein>
<name>A0A558II14_9CORY</name>
<dbReference type="Proteomes" id="UP000320648">
    <property type="component" value="Unassembled WGS sequence"/>
</dbReference>
<dbReference type="AlphaFoldDB" id="A0A558II14"/>
<reference evidence="1 2" key="1">
    <citation type="submission" date="2019-07" db="EMBL/GenBank/DDBJ databases">
        <title>Draft genome of C. aurimucosum strain 15-4290.</title>
        <authorList>
            <person name="Pacheco L.G.C."/>
            <person name="Aguiar E.R.G.R."/>
            <person name="Navas J."/>
            <person name="Santos C.S."/>
            <person name="Rocha D.J.P.G."/>
        </authorList>
    </citation>
    <scope>NUCLEOTIDE SEQUENCE [LARGE SCALE GENOMIC DNA]</scope>
    <source>
        <strain evidence="1 2">15-4290</strain>
    </source>
</reference>
<organism evidence="1 2">
    <name type="scientific">Corynebacterium aurimucosum</name>
    <dbReference type="NCBI Taxonomy" id="169292"/>
    <lineage>
        <taxon>Bacteria</taxon>
        <taxon>Bacillati</taxon>
        <taxon>Actinomycetota</taxon>
        <taxon>Actinomycetes</taxon>
        <taxon>Mycobacteriales</taxon>
        <taxon>Corynebacteriaceae</taxon>
        <taxon>Corynebacterium</taxon>
    </lineage>
</organism>
<dbReference type="RefSeq" id="WP_158382049.1">
    <property type="nucleotide sequence ID" value="NZ_VMTX01000021.1"/>
</dbReference>
<sequence>MDATRNLITNHLEIPADAAPHGEIQTAAEIPFIVLDELAEEVGAEKIPIHTLSRIGWHYTKADQIIALARQRGLSDWRYGGFDTDQVLANFRATYC</sequence>
<accession>A0A558II14</accession>